<dbReference type="CDD" id="cd09019">
    <property type="entry name" value="galactose_mutarotase_like"/>
    <property type="match status" value="1"/>
</dbReference>
<evidence type="ECO:0000256" key="3">
    <source>
        <dbReference type="ARBA" id="ARBA00006206"/>
    </source>
</evidence>
<dbReference type="EMBL" id="FOVK01000001">
    <property type="protein sequence ID" value="SFN39014.1"/>
    <property type="molecule type" value="Genomic_DNA"/>
</dbReference>
<dbReference type="Gene3D" id="2.70.98.10">
    <property type="match status" value="1"/>
</dbReference>
<dbReference type="PANTHER" id="PTHR10091">
    <property type="entry name" value="ALDOSE-1-EPIMERASE"/>
    <property type="match status" value="1"/>
</dbReference>
<evidence type="ECO:0000256" key="8">
    <source>
        <dbReference type="PIRNR" id="PIRNR005096"/>
    </source>
</evidence>
<name>A0A1I4YLX6_9CLOT</name>
<dbReference type="Pfam" id="PF01263">
    <property type="entry name" value="Aldose_epim"/>
    <property type="match status" value="1"/>
</dbReference>
<dbReference type="InterPro" id="IPR047215">
    <property type="entry name" value="Galactose_mutarotase-like"/>
</dbReference>
<dbReference type="RefSeq" id="WP_074910265.1">
    <property type="nucleotide sequence ID" value="NZ_FOVK01000001.1"/>
</dbReference>
<dbReference type="InterPro" id="IPR018052">
    <property type="entry name" value="Ald1_epimerase_CS"/>
</dbReference>
<dbReference type="InterPro" id="IPR014718">
    <property type="entry name" value="GH-type_carb-bd"/>
</dbReference>
<dbReference type="SUPFAM" id="SSF74650">
    <property type="entry name" value="Galactose mutarotase-like"/>
    <property type="match status" value="1"/>
</dbReference>
<dbReference type="UniPathway" id="UPA00242"/>
<protein>
    <recommendedName>
        <fullName evidence="5 8">Aldose 1-epimerase</fullName>
        <ecNumber evidence="4 8">5.1.3.3</ecNumber>
    </recommendedName>
</protein>
<dbReference type="GO" id="GO:0030246">
    <property type="term" value="F:carbohydrate binding"/>
    <property type="evidence" value="ECO:0007669"/>
    <property type="project" value="InterPro"/>
</dbReference>
<dbReference type="GO" id="GO:0004034">
    <property type="term" value="F:aldose 1-epimerase activity"/>
    <property type="evidence" value="ECO:0007669"/>
    <property type="project" value="UniProtKB-EC"/>
</dbReference>
<evidence type="ECO:0000256" key="2">
    <source>
        <dbReference type="ARBA" id="ARBA00005028"/>
    </source>
</evidence>
<evidence type="ECO:0000256" key="4">
    <source>
        <dbReference type="ARBA" id="ARBA00013185"/>
    </source>
</evidence>
<feature type="active site" description="Proton donor" evidence="9">
    <location>
        <position position="178"/>
    </location>
</feature>
<accession>A0A1I4YLX6</accession>
<keyword evidence="7 8" id="KW-0119">Carbohydrate metabolism</keyword>
<comment type="pathway">
    <text evidence="2 8">Carbohydrate metabolism; hexose metabolism.</text>
</comment>
<evidence type="ECO:0000313" key="12">
    <source>
        <dbReference type="EMBL" id="SFN39014.1"/>
    </source>
</evidence>
<dbReference type="PANTHER" id="PTHR10091:SF0">
    <property type="entry name" value="GALACTOSE MUTAROTASE"/>
    <property type="match status" value="1"/>
</dbReference>
<dbReference type="InterPro" id="IPR011013">
    <property type="entry name" value="Gal_mutarotase_sf_dom"/>
</dbReference>
<evidence type="ECO:0000313" key="13">
    <source>
        <dbReference type="Proteomes" id="UP000181899"/>
    </source>
</evidence>
<dbReference type="AlphaFoldDB" id="A0A1I4YLX6"/>
<dbReference type="EC" id="5.1.3.3" evidence="4 8"/>
<evidence type="ECO:0000256" key="9">
    <source>
        <dbReference type="PIRSR" id="PIRSR005096-1"/>
    </source>
</evidence>
<evidence type="ECO:0000256" key="5">
    <source>
        <dbReference type="ARBA" id="ARBA00014165"/>
    </source>
</evidence>
<keyword evidence="6 8" id="KW-0413">Isomerase</keyword>
<organism evidence="12 13">
    <name type="scientific">Proteiniclasticum ruminis</name>
    <dbReference type="NCBI Taxonomy" id="398199"/>
    <lineage>
        <taxon>Bacteria</taxon>
        <taxon>Bacillati</taxon>
        <taxon>Bacillota</taxon>
        <taxon>Clostridia</taxon>
        <taxon>Eubacteriales</taxon>
        <taxon>Clostridiaceae</taxon>
        <taxon>Proteiniclasticum</taxon>
    </lineage>
</organism>
<comment type="catalytic activity">
    <reaction evidence="1 8">
        <text>alpha-D-glucose = beta-D-glucose</text>
        <dbReference type="Rhea" id="RHEA:10264"/>
        <dbReference type="ChEBI" id="CHEBI:15903"/>
        <dbReference type="ChEBI" id="CHEBI:17925"/>
        <dbReference type="EC" id="5.1.3.3"/>
    </reaction>
</comment>
<proteinExistence type="inferred from homology"/>
<dbReference type="STRING" id="398199.SAMN05421804_101242"/>
<dbReference type="GO" id="GO:0005737">
    <property type="term" value="C:cytoplasm"/>
    <property type="evidence" value="ECO:0007669"/>
    <property type="project" value="TreeGrafter"/>
</dbReference>
<dbReference type="PROSITE" id="PS00545">
    <property type="entry name" value="ALDOSE_1_EPIMERASE"/>
    <property type="match status" value="1"/>
</dbReference>
<feature type="binding site" evidence="10">
    <location>
        <position position="250"/>
    </location>
    <ligand>
        <name>beta-D-galactose</name>
        <dbReference type="ChEBI" id="CHEBI:27667"/>
    </ligand>
</feature>
<dbReference type="InterPro" id="IPR008183">
    <property type="entry name" value="Aldose_1/G6P_1-epimerase"/>
</dbReference>
<dbReference type="InterPro" id="IPR015443">
    <property type="entry name" value="Aldose_1-epimerase"/>
</dbReference>
<evidence type="ECO:0000256" key="1">
    <source>
        <dbReference type="ARBA" id="ARBA00001614"/>
    </source>
</evidence>
<evidence type="ECO:0000256" key="11">
    <source>
        <dbReference type="PIRSR" id="PIRSR005096-3"/>
    </source>
</evidence>
<dbReference type="PIRSF" id="PIRSF005096">
    <property type="entry name" value="GALM"/>
    <property type="match status" value="1"/>
</dbReference>
<comment type="similarity">
    <text evidence="3 8">Belongs to the aldose epimerase family.</text>
</comment>
<feature type="active site" description="Proton acceptor" evidence="9">
    <location>
        <position position="311"/>
    </location>
</feature>
<dbReference type="GO" id="GO:0033499">
    <property type="term" value="P:galactose catabolic process via UDP-galactose, Leloir pathway"/>
    <property type="evidence" value="ECO:0007669"/>
    <property type="project" value="TreeGrafter"/>
</dbReference>
<dbReference type="Proteomes" id="UP000181899">
    <property type="component" value="Unassembled WGS sequence"/>
</dbReference>
<reference evidence="12 13" key="1">
    <citation type="submission" date="2016-10" db="EMBL/GenBank/DDBJ databases">
        <authorList>
            <person name="de Groot N.N."/>
        </authorList>
    </citation>
    <scope>NUCLEOTIDE SEQUENCE [LARGE SCALE GENOMIC DNA]</scope>
    <source>
        <strain evidence="12 13">ML2</strain>
    </source>
</reference>
<gene>
    <name evidence="12" type="ORF">SAMN04488695_101671</name>
</gene>
<evidence type="ECO:0000256" key="7">
    <source>
        <dbReference type="ARBA" id="ARBA00023277"/>
    </source>
</evidence>
<keyword evidence="13" id="KW-1185">Reference proteome</keyword>
<evidence type="ECO:0000256" key="6">
    <source>
        <dbReference type="ARBA" id="ARBA00023235"/>
    </source>
</evidence>
<evidence type="ECO:0000256" key="10">
    <source>
        <dbReference type="PIRSR" id="PIRSR005096-2"/>
    </source>
</evidence>
<feature type="binding site" evidence="11">
    <location>
        <begin position="178"/>
        <end position="180"/>
    </location>
    <ligand>
        <name>beta-D-galactose</name>
        <dbReference type="ChEBI" id="CHEBI:27667"/>
    </ligand>
</feature>
<sequence>MKISITRVNISDQEVHEITMKNKHGMEVAFLTLGGIITKILVPDIEGHYENVVLSHTDYRDYLKNPGYFGAIIGRTSGRIKNAQFELNGTIYSLSKNYGENQGHGGFIGFSGRNFQFECSNLNDNASVTLRYLSPHLEEGYPGEVLVEVTYSLNDYNEFAIHYEAIPKADTLINMTNHTYFNLSGSFEESILYHVLMIKAEKFAEVDDTSAPTGELLEVEGTPFDFRYMREIGEDIKERHPQLLIGNGYDHPFLLVPDASPKVRLAHRFSGRVLEIDSTAECVVVYTQNYTDNQHVQCGGILQNRRSVALEFQNLPIGKNGVNMENSIVQGGEKYSAKTVYKFKVEQMNA</sequence>
<dbReference type="GO" id="GO:0006006">
    <property type="term" value="P:glucose metabolic process"/>
    <property type="evidence" value="ECO:0007669"/>
    <property type="project" value="TreeGrafter"/>
</dbReference>
<dbReference type="OrthoDB" id="9779408at2"/>